<evidence type="ECO:0000256" key="7">
    <source>
        <dbReference type="ARBA" id="ARBA00023136"/>
    </source>
</evidence>
<dbReference type="SMART" id="SM00382">
    <property type="entry name" value="AAA"/>
    <property type="match status" value="1"/>
</dbReference>
<evidence type="ECO:0000256" key="6">
    <source>
        <dbReference type="ARBA" id="ARBA00022967"/>
    </source>
</evidence>
<evidence type="ECO:0000256" key="3">
    <source>
        <dbReference type="ARBA" id="ARBA00022519"/>
    </source>
</evidence>
<dbReference type="InterPro" id="IPR017871">
    <property type="entry name" value="ABC_transporter-like_CS"/>
</dbReference>
<dbReference type="PROSITE" id="PS00211">
    <property type="entry name" value="ABC_TRANSPORTER_1"/>
    <property type="match status" value="1"/>
</dbReference>
<dbReference type="PANTHER" id="PTHR42781:SF1">
    <property type="entry name" value="THIAMINE IMPORT ATP-BINDING PROTEIN THIQ"/>
    <property type="match status" value="1"/>
</dbReference>
<dbReference type="GO" id="GO:0016887">
    <property type="term" value="F:ATP hydrolysis activity"/>
    <property type="evidence" value="ECO:0007669"/>
    <property type="project" value="InterPro"/>
</dbReference>
<name>A0A1G6T9S3_9RHOB</name>
<keyword evidence="10" id="KW-1185">Reference proteome</keyword>
<gene>
    <name evidence="9" type="ORF">SAMN05421538_101231</name>
</gene>
<dbReference type="InterPro" id="IPR050093">
    <property type="entry name" value="ABC_SmlMolc_Importer"/>
</dbReference>
<evidence type="ECO:0000259" key="8">
    <source>
        <dbReference type="PROSITE" id="PS50893"/>
    </source>
</evidence>
<dbReference type="PROSITE" id="PS50893">
    <property type="entry name" value="ABC_TRANSPORTER_2"/>
    <property type="match status" value="1"/>
</dbReference>
<dbReference type="Proteomes" id="UP000199344">
    <property type="component" value="Unassembled WGS sequence"/>
</dbReference>
<dbReference type="GO" id="GO:0005524">
    <property type="term" value="F:ATP binding"/>
    <property type="evidence" value="ECO:0007669"/>
    <property type="project" value="UniProtKB-KW"/>
</dbReference>
<dbReference type="OrthoDB" id="9802264at2"/>
<dbReference type="InterPro" id="IPR003439">
    <property type="entry name" value="ABC_transporter-like_ATP-bd"/>
</dbReference>
<sequence length="230" mass="24034">MLRFDRAEARLGSFVLRADFNIAPGARVAVIGPSGSGKSTLLGMVSGFVPLSSGGIGWRDRDLSPLPPGERPVSILFQDQNLFPHLSVAQNVGLGLRPDLKLSAAQTRDVQAALDQVGLSAMADRRPAQLSGGQQSRVALARVALRARPILLLDEAFSALGPALKADMLALLARIADETGATVLMVTHDPDDARAFAPETVVVIDGVAEPPVPTAPLLDDPPPALAAYLG</sequence>
<keyword evidence="7" id="KW-0472">Membrane</keyword>
<dbReference type="InterPro" id="IPR027417">
    <property type="entry name" value="P-loop_NTPase"/>
</dbReference>
<dbReference type="AlphaFoldDB" id="A0A1G6T9S3"/>
<protein>
    <submittedName>
        <fullName evidence="9">Thiamine transport system ATP-binding protein</fullName>
    </submittedName>
</protein>
<keyword evidence="5 9" id="KW-0067">ATP-binding</keyword>
<accession>A0A1G6T9S3</accession>
<evidence type="ECO:0000313" key="9">
    <source>
        <dbReference type="EMBL" id="SDD25882.1"/>
    </source>
</evidence>
<dbReference type="InterPro" id="IPR003593">
    <property type="entry name" value="AAA+_ATPase"/>
</dbReference>
<dbReference type="EMBL" id="FNAH01000001">
    <property type="protein sequence ID" value="SDD25882.1"/>
    <property type="molecule type" value="Genomic_DNA"/>
</dbReference>
<keyword evidence="1" id="KW-0813">Transport</keyword>
<keyword evidence="2" id="KW-1003">Cell membrane</keyword>
<dbReference type="Pfam" id="PF00005">
    <property type="entry name" value="ABC_tran"/>
    <property type="match status" value="1"/>
</dbReference>
<evidence type="ECO:0000256" key="1">
    <source>
        <dbReference type="ARBA" id="ARBA00022448"/>
    </source>
</evidence>
<keyword evidence="3" id="KW-0997">Cell inner membrane</keyword>
<proteinExistence type="predicted"/>
<evidence type="ECO:0000256" key="2">
    <source>
        <dbReference type="ARBA" id="ARBA00022475"/>
    </source>
</evidence>
<organism evidence="9 10">
    <name type="scientific">Paracoccus isoporae</name>
    <dbReference type="NCBI Taxonomy" id="591205"/>
    <lineage>
        <taxon>Bacteria</taxon>
        <taxon>Pseudomonadati</taxon>
        <taxon>Pseudomonadota</taxon>
        <taxon>Alphaproteobacteria</taxon>
        <taxon>Rhodobacterales</taxon>
        <taxon>Paracoccaceae</taxon>
        <taxon>Paracoccus</taxon>
    </lineage>
</organism>
<feature type="domain" description="ABC transporter" evidence="8">
    <location>
        <begin position="2"/>
        <end position="230"/>
    </location>
</feature>
<reference evidence="9 10" key="1">
    <citation type="submission" date="2016-10" db="EMBL/GenBank/DDBJ databases">
        <authorList>
            <person name="de Groot N.N."/>
        </authorList>
    </citation>
    <scope>NUCLEOTIDE SEQUENCE [LARGE SCALE GENOMIC DNA]</scope>
    <source>
        <strain evidence="9 10">DSM 22220</strain>
    </source>
</reference>
<evidence type="ECO:0000256" key="4">
    <source>
        <dbReference type="ARBA" id="ARBA00022741"/>
    </source>
</evidence>
<dbReference type="PANTHER" id="PTHR42781">
    <property type="entry name" value="SPERMIDINE/PUTRESCINE IMPORT ATP-BINDING PROTEIN POTA"/>
    <property type="match status" value="1"/>
</dbReference>
<evidence type="ECO:0000313" key="10">
    <source>
        <dbReference type="Proteomes" id="UP000199344"/>
    </source>
</evidence>
<keyword evidence="4" id="KW-0547">Nucleotide-binding</keyword>
<dbReference type="Gene3D" id="3.40.50.300">
    <property type="entry name" value="P-loop containing nucleotide triphosphate hydrolases"/>
    <property type="match status" value="1"/>
</dbReference>
<dbReference type="RefSeq" id="WP_090520107.1">
    <property type="nucleotide sequence ID" value="NZ_FNAH01000001.1"/>
</dbReference>
<dbReference type="SUPFAM" id="SSF52540">
    <property type="entry name" value="P-loop containing nucleoside triphosphate hydrolases"/>
    <property type="match status" value="1"/>
</dbReference>
<keyword evidence="6" id="KW-1278">Translocase</keyword>
<evidence type="ECO:0000256" key="5">
    <source>
        <dbReference type="ARBA" id="ARBA00022840"/>
    </source>
</evidence>
<dbReference type="STRING" id="591205.SAMN05421538_101231"/>